<accession>A0A4Y2I240</accession>
<dbReference type="EMBL" id="BGPR01002330">
    <property type="protein sequence ID" value="GBM71733.1"/>
    <property type="molecule type" value="Genomic_DNA"/>
</dbReference>
<evidence type="ECO:0000313" key="1">
    <source>
        <dbReference type="EMBL" id="GBM71733.1"/>
    </source>
</evidence>
<dbReference type="Proteomes" id="UP000499080">
    <property type="component" value="Unassembled WGS sequence"/>
</dbReference>
<reference evidence="1 2" key="1">
    <citation type="journal article" date="2019" name="Sci. Rep.">
        <title>Orb-weaving spider Araneus ventricosus genome elucidates the spidroin gene catalogue.</title>
        <authorList>
            <person name="Kono N."/>
            <person name="Nakamura H."/>
            <person name="Ohtoshi R."/>
            <person name="Moran D.A.P."/>
            <person name="Shinohara A."/>
            <person name="Yoshida Y."/>
            <person name="Fujiwara M."/>
            <person name="Mori M."/>
            <person name="Tomita M."/>
            <person name="Arakawa K."/>
        </authorList>
    </citation>
    <scope>NUCLEOTIDE SEQUENCE [LARGE SCALE GENOMIC DNA]</scope>
</reference>
<protein>
    <submittedName>
        <fullName evidence="1">Uncharacterized protein</fullName>
    </submittedName>
</protein>
<comment type="caution">
    <text evidence="1">The sequence shown here is derived from an EMBL/GenBank/DDBJ whole genome shotgun (WGS) entry which is preliminary data.</text>
</comment>
<keyword evidence="2" id="KW-1185">Reference proteome</keyword>
<gene>
    <name evidence="1" type="ORF">AVEN_126305_1</name>
</gene>
<organism evidence="1 2">
    <name type="scientific">Araneus ventricosus</name>
    <name type="common">Orbweaver spider</name>
    <name type="synonym">Epeira ventricosa</name>
    <dbReference type="NCBI Taxonomy" id="182803"/>
    <lineage>
        <taxon>Eukaryota</taxon>
        <taxon>Metazoa</taxon>
        <taxon>Ecdysozoa</taxon>
        <taxon>Arthropoda</taxon>
        <taxon>Chelicerata</taxon>
        <taxon>Arachnida</taxon>
        <taxon>Araneae</taxon>
        <taxon>Araneomorphae</taxon>
        <taxon>Entelegynae</taxon>
        <taxon>Araneoidea</taxon>
        <taxon>Araneidae</taxon>
        <taxon>Araneus</taxon>
    </lineage>
</organism>
<sequence>MEDGSNKRRKRRSLSGSRGKWDWSTVYALHIEMTCEKGVLQETLVVGASDLNSSSLKTPSRTGPHVAYRGKIILRPACSRNWPYYCKMANFTMQNRC</sequence>
<proteinExistence type="predicted"/>
<dbReference type="AlphaFoldDB" id="A0A4Y2I240"/>
<evidence type="ECO:0000313" key="2">
    <source>
        <dbReference type="Proteomes" id="UP000499080"/>
    </source>
</evidence>
<name>A0A4Y2I240_ARAVE</name>